<name>A0A5P2QUI7_9RHOB</name>
<organism evidence="1 2">
    <name type="scientific">Paracoccus yeei</name>
    <dbReference type="NCBI Taxonomy" id="147645"/>
    <lineage>
        <taxon>Bacteria</taxon>
        <taxon>Pseudomonadati</taxon>
        <taxon>Pseudomonadota</taxon>
        <taxon>Alphaproteobacteria</taxon>
        <taxon>Rhodobacterales</taxon>
        <taxon>Paracoccaceae</taxon>
        <taxon>Paracoccus</taxon>
    </lineage>
</organism>
<dbReference type="Proteomes" id="UP000324507">
    <property type="component" value="Chromosome"/>
</dbReference>
<evidence type="ECO:0000313" key="2">
    <source>
        <dbReference type="Proteomes" id="UP000324507"/>
    </source>
</evidence>
<proteinExistence type="predicted"/>
<gene>
    <name evidence="1" type="ORF">FOB51_14890</name>
</gene>
<protein>
    <recommendedName>
        <fullName evidence="3">Pellino</fullName>
    </recommendedName>
</protein>
<sequence>MNNVPDPPVWAGPVIRFIESNLPVLDRKGEEWDHMFTSAYQFGCEALIALGQAEEIGRGARPMDRPRLPDILPRWDDICITVLSLAHQCGLLSYRLPDGRESPEAAAWWGRHEGEIVPPPNIMAAHGLGPAWAAPEALPVLHTLGLVESGQWTAAAEPVLWREEPQEWGLLITADPRFRLALDRAIDEMPADIRRELDRLVTITEADVNEGLIRREAHQEGLRAEHGASRVICLPLTRKSVKQGLVFLRNRELDWLFFSNWRLPDGWLSPPARRRAMEIFHDSLAIRMRRAVVTRLYPDRPEFSG</sequence>
<evidence type="ECO:0008006" key="3">
    <source>
        <dbReference type="Google" id="ProtNLM"/>
    </source>
</evidence>
<dbReference type="AlphaFoldDB" id="A0A5P2QUI7"/>
<dbReference type="EMBL" id="CP044081">
    <property type="protein sequence ID" value="QEU09183.1"/>
    <property type="molecule type" value="Genomic_DNA"/>
</dbReference>
<accession>A0A5P2QUI7</accession>
<reference evidence="1 2" key="1">
    <citation type="submission" date="2019-09" db="EMBL/GenBank/DDBJ databases">
        <title>FDA dAtabase for Regulatory Grade micrObial Sequences (FDA-ARGOS): Supporting development and validation of Infectious Disease Dx tests.</title>
        <authorList>
            <person name="Sciortino C."/>
            <person name="Tallon L."/>
            <person name="Sadzewicz L."/>
            <person name="Vavikolanu K."/>
            <person name="Mehta A."/>
            <person name="Aluvathingal J."/>
            <person name="Nadendla S."/>
            <person name="Nandy P."/>
            <person name="Geyer C."/>
            <person name="Yan Y."/>
            <person name="Sichtig H."/>
        </authorList>
    </citation>
    <scope>NUCLEOTIDE SEQUENCE [LARGE SCALE GENOMIC DNA]</scope>
    <source>
        <strain evidence="1 2">FDAARGOS_643</strain>
    </source>
</reference>
<evidence type="ECO:0000313" key="1">
    <source>
        <dbReference type="EMBL" id="QEU09183.1"/>
    </source>
</evidence>